<dbReference type="InterPro" id="IPR023292">
    <property type="entry name" value="NTP_PyroPHydrolase-like_dom_sf"/>
</dbReference>
<dbReference type="SUPFAM" id="SSF101386">
    <property type="entry name" value="all-alpha NTP pyrophosphatases"/>
    <property type="match status" value="1"/>
</dbReference>
<gene>
    <name evidence="1" type="ORF">UFOVP787_169</name>
</gene>
<sequence length="136" mass="15333">MSDMYKDVMEFHKAFSLPIGTAPVLPNKNERDLRKNLLAEEYNEYLDGEEANDIVEIADALADIIYIACGTAVSYGIPLDKIFDEVHRSNMAKLVDGKVLRREDGKVIKPAGWQAPNIEKIIEDRKNALQNDLITL</sequence>
<keyword evidence="1" id="KW-0378">Hydrolase</keyword>
<dbReference type="GO" id="GO:0016787">
    <property type="term" value="F:hydrolase activity"/>
    <property type="evidence" value="ECO:0007669"/>
    <property type="project" value="UniProtKB-KW"/>
</dbReference>
<protein>
    <submittedName>
        <fullName evidence="1">Phosphoribosyl-ATP pyrophosphohydrolase-like</fullName>
    </submittedName>
</protein>
<reference evidence="1" key="1">
    <citation type="submission" date="2020-04" db="EMBL/GenBank/DDBJ databases">
        <authorList>
            <person name="Chiriac C."/>
            <person name="Salcher M."/>
            <person name="Ghai R."/>
            <person name="Kavagutti S V."/>
        </authorList>
    </citation>
    <scope>NUCLEOTIDE SEQUENCE</scope>
</reference>
<organism evidence="1">
    <name type="scientific">uncultured Caudovirales phage</name>
    <dbReference type="NCBI Taxonomy" id="2100421"/>
    <lineage>
        <taxon>Viruses</taxon>
        <taxon>Duplodnaviria</taxon>
        <taxon>Heunggongvirae</taxon>
        <taxon>Uroviricota</taxon>
        <taxon>Caudoviricetes</taxon>
        <taxon>Peduoviridae</taxon>
        <taxon>Maltschvirus</taxon>
        <taxon>Maltschvirus maltsch</taxon>
    </lineage>
</organism>
<dbReference type="EMBL" id="LR796734">
    <property type="protein sequence ID" value="CAB4162896.1"/>
    <property type="molecule type" value="Genomic_DNA"/>
</dbReference>
<proteinExistence type="predicted"/>
<dbReference type="InterPro" id="IPR021130">
    <property type="entry name" value="PRib-ATP_PPHydrolase-like"/>
</dbReference>
<dbReference type="Pfam" id="PF01503">
    <property type="entry name" value="PRA-PH"/>
    <property type="match status" value="1"/>
</dbReference>
<evidence type="ECO:0000313" key="1">
    <source>
        <dbReference type="EMBL" id="CAB4162896.1"/>
    </source>
</evidence>
<dbReference type="Gene3D" id="1.10.3420.10">
    <property type="entry name" value="putative ntp pyrophosphohydrolase like domain"/>
    <property type="match status" value="1"/>
</dbReference>
<accession>A0A6J5NYX1</accession>
<name>A0A6J5NYX1_9CAUD</name>